<feature type="transmembrane region" description="Helical" evidence="6">
    <location>
        <begin position="304"/>
        <end position="329"/>
    </location>
</feature>
<dbReference type="STRING" id="1938817.SAMN06296008_1104"/>
<evidence type="ECO:0000313" key="8">
    <source>
        <dbReference type="EMBL" id="SMC62747.1"/>
    </source>
</evidence>
<feature type="transmembrane region" description="Helical" evidence="6">
    <location>
        <begin position="248"/>
        <end position="266"/>
    </location>
</feature>
<dbReference type="Gene3D" id="1.20.1250.20">
    <property type="entry name" value="MFS general substrate transporter like domains"/>
    <property type="match status" value="1"/>
</dbReference>
<dbReference type="InterPro" id="IPR036259">
    <property type="entry name" value="MFS_trans_sf"/>
</dbReference>
<dbReference type="InterPro" id="IPR050189">
    <property type="entry name" value="MFS_Efflux_Transporters"/>
</dbReference>
<comment type="subcellular location">
    <subcellularLocation>
        <location evidence="1">Cell membrane</location>
        <topology evidence="1">Multi-pass membrane protein</topology>
    </subcellularLocation>
</comment>
<dbReference type="InterPro" id="IPR020846">
    <property type="entry name" value="MFS_dom"/>
</dbReference>
<dbReference type="RefSeq" id="WP_084283920.1">
    <property type="nucleotide sequence ID" value="NZ_FWXJ01000010.1"/>
</dbReference>
<sequence length="401" mass="43297">MNPSELRSSIALACVFALRMLGLFLIIPIFSLHAKNLPNGDNSTLVGLTIGIYAMVQALLHIPLGMLSDRYGRKTIVAFGLSLFIIGALVAASHDDLFWILAGRAIQGAGAISAAISAWVADSTREEVRTRAMAIIGGSIALSFALSVIIATPLYELLGMSGIFVMMACLGLAALIVTIQFVPSAPMLNLPQPEGTQNNWDRFMKVLNNSQLVKLNLGVLLIHATQVAMFIAIPRMMLADGLDLPSHWKMYITVLILSLVVMAPMLMRAEKKNQLALLLKAGAFFVVFAQLIFFGIIGMENLNLYVLGFGLVIFFTGFNILESLIPSLISVIAGDNRGAGLGIYNTSMSIGLFLGGIMGGWVFGQLGIQAIFMISLGLMFAWWLLIFNMTGLVRKVKASHS</sequence>
<evidence type="ECO:0000256" key="2">
    <source>
        <dbReference type="ARBA" id="ARBA00022475"/>
    </source>
</evidence>
<dbReference type="PROSITE" id="PS00216">
    <property type="entry name" value="SUGAR_TRANSPORT_1"/>
    <property type="match status" value="1"/>
</dbReference>
<evidence type="ECO:0000259" key="7">
    <source>
        <dbReference type="PROSITE" id="PS50850"/>
    </source>
</evidence>
<feature type="transmembrane region" description="Helical" evidence="6">
    <location>
        <begin position="132"/>
        <end position="155"/>
    </location>
</feature>
<dbReference type="GO" id="GO:0022857">
    <property type="term" value="F:transmembrane transporter activity"/>
    <property type="evidence" value="ECO:0007669"/>
    <property type="project" value="InterPro"/>
</dbReference>
<feature type="transmembrane region" description="Helical" evidence="6">
    <location>
        <begin position="76"/>
        <end position="92"/>
    </location>
</feature>
<evidence type="ECO:0000256" key="5">
    <source>
        <dbReference type="ARBA" id="ARBA00023136"/>
    </source>
</evidence>
<feature type="transmembrane region" description="Helical" evidence="6">
    <location>
        <begin position="212"/>
        <end position="233"/>
    </location>
</feature>
<feature type="transmembrane region" description="Helical" evidence="6">
    <location>
        <begin position="278"/>
        <end position="298"/>
    </location>
</feature>
<dbReference type="Proteomes" id="UP000192708">
    <property type="component" value="Unassembled WGS sequence"/>
</dbReference>
<dbReference type="OrthoDB" id="9764259at2"/>
<evidence type="ECO:0000256" key="4">
    <source>
        <dbReference type="ARBA" id="ARBA00022989"/>
    </source>
</evidence>
<dbReference type="AlphaFoldDB" id="A0A1W2APV8"/>
<protein>
    <submittedName>
        <fullName evidence="8">Predicted arabinose efflux permease, MFS family</fullName>
    </submittedName>
</protein>
<evidence type="ECO:0000256" key="3">
    <source>
        <dbReference type="ARBA" id="ARBA00022692"/>
    </source>
</evidence>
<dbReference type="Pfam" id="PF07690">
    <property type="entry name" value="MFS_1"/>
    <property type="match status" value="1"/>
</dbReference>
<dbReference type="PANTHER" id="PTHR43124:SF3">
    <property type="entry name" value="CHLORAMPHENICOL EFFLUX PUMP RV0191"/>
    <property type="match status" value="1"/>
</dbReference>
<feature type="transmembrane region" description="Helical" evidence="6">
    <location>
        <begin position="98"/>
        <end position="120"/>
    </location>
</feature>
<dbReference type="GO" id="GO:0005886">
    <property type="term" value="C:plasma membrane"/>
    <property type="evidence" value="ECO:0007669"/>
    <property type="project" value="UniProtKB-SubCell"/>
</dbReference>
<accession>A0A1W2APV8</accession>
<feature type="domain" description="Major facilitator superfamily (MFS) profile" evidence="7">
    <location>
        <begin position="8"/>
        <end position="394"/>
    </location>
</feature>
<feature type="transmembrane region" description="Helical" evidence="6">
    <location>
        <begin position="161"/>
        <end position="182"/>
    </location>
</feature>
<dbReference type="PANTHER" id="PTHR43124">
    <property type="entry name" value="PURINE EFFLUX PUMP PBUE"/>
    <property type="match status" value="1"/>
</dbReference>
<keyword evidence="9" id="KW-1185">Reference proteome</keyword>
<feature type="transmembrane region" description="Helical" evidence="6">
    <location>
        <begin position="12"/>
        <end position="33"/>
    </location>
</feature>
<dbReference type="SUPFAM" id="SSF103473">
    <property type="entry name" value="MFS general substrate transporter"/>
    <property type="match status" value="1"/>
</dbReference>
<keyword evidence="5 6" id="KW-0472">Membrane</keyword>
<keyword evidence="2" id="KW-1003">Cell membrane</keyword>
<evidence type="ECO:0000256" key="1">
    <source>
        <dbReference type="ARBA" id="ARBA00004651"/>
    </source>
</evidence>
<gene>
    <name evidence="8" type="ORF">SAMN06296008_1104</name>
</gene>
<organism evidence="8 9">
    <name type="scientific">Polynucleobacter kasalickyi</name>
    <dbReference type="NCBI Taxonomy" id="1938817"/>
    <lineage>
        <taxon>Bacteria</taxon>
        <taxon>Pseudomonadati</taxon>
        <taxon>Pseudomonadota</taxon>
        <taxon>Betaproteobacteria</taxon>
        <taxon>Burkholderiales</taxon>
        <taxon>Burkholderiaceae</taxon>
        <taxon>Polynucleobacter</taxon>
    </lineage>
</organism>
<keyword evidence="4 6" id="KW-1133">Transmembrane helix</keyword>
<dbReference type="InterPro" id="IPR011701">
    <property type="entry name" value="MFS"/>
</dbReference>
<dbReference type="PROSITE" id="PS50850">
    <property type="entry name" value="MFS"/>
    <property type="match status" value="1"/>
</dbReference>
<keyword evidence="3 6" id="KW-0812">Transmembrane</keyword>
<feature type="transmembrane region" description="Helical" evidence="6">
    <location>
        <begin position="368"/>
        <end position="387"/>
    </location>
</feature>
<proteinExistence type="predicted"/>
<evidence type="ECO:0000313" key="9">
    <source>
        <dbReference type="Proteomes" id="UP000192708"/>
    </source>
</evidence>
<evidence type="ECO:0000256" key="6">
    <source>
        <dbReference type="SAM" id="Phobius"/>
    </source>
</evidence>
<dbReference type="EMBL" id="FWXJ01000010">
    <property type="protein sequence ID" value="SMC62747.1"/>
    <property type="molecule type" value="Genomic_DNA"/>
</dbReference>
<name>A0A1W2APV8_9BURK</name>
<feature type="transmembrane region" description="Helical" evidence="6">
    <location>
        <begin position="45"/>
        <end position="64"/>
    </location>
</feature>
<dbReference type="InterPro" id="IPR005829">
    <property type="entry name" value="Sugar_transporter_CS"/>
</dbReference>
<reference evidence="8 9" key="1">
    <citation type="submission" date="2017-04" db="EMBL/GenBank/DDBJ databases">
        <authorList>
            <person name="Afonso C.L."/>
            <person name="Miller P.J."/>
            <person name="Scott M.A."/>
            <person name="Spackman E."/>
            <person name="Goraichik I."/>
            <person name="Dimitrov K.M."/>
            <person name="Suarez D.L."/>
            <person name="Swayne D.E."/>
        </authorList>
    </citation>
    <scope>NUCLEOTIDE SEQUENCE [LARGE SCALE GENOMIC DNA]</scope>
    <source>
        <strain evidence="8 9">VK13</strain>
    </source>
</reference>
<feature type="transmembrane region" description="Helical" evidence="6">
    <location>
        <begin position="341"/>
        <end position="362"/>
    </location>
</feature>